<accession>X6NW92</accession>
<evidence type="ECO:0000313" key="3">
    <source>
        <dbReference type="Proteomes" id="UP000023152"/>
    </source>
</evidence>
<evidence type="ECO:0000256" key="1">
    <source>
        <dbReference type="SAM" id="MobiDB-lite"/>
    </source>
</evidence>
<keyword evidence="3" id="KW-1185">Reference proteome</keyword>
<organism evidence="2 3">
    <name type="scientific">Reticulomyxa filosa</name>
    <dbReference type="NCBI Taxonomy" id="46433"/>
    <lineage>
        <taxon>Eukaryota</taxon>
        <taxon>Sar</taxon>
        <taxon>Rhizaria</taxon>
        <taxon>Retaria</taxon>
        <taxon>Foraminifera</taxon>
        <taxon>Monothalamids</taxon>
        <taxon>Reticulomyxidae</taxon>
        <taxon>Reticulomyxa</taxon>
    </lineage>
</organism>
<dbReference type="InterPro" id="IPR052969">
    <property type="entry name" value="Thr-specific_kinase-like"/>
</dbReference>
<protein>
    <submittedName>
        <fullName evidence="2">Uncharacterized protein</fullName>
    </submittedName>
</protein>
<dbReference type="Gene3D" id="3.40.50.410">
    <property type="entry name" value="von Willebrand factor, type A domain"/>
    <property type="match status" value="1"/>
</dbReference>
<sequence length="349" mass="39544">MIVDLCFVMDCTGKKKKDEQGGLSRKKHIDYGDTPDFEILNFTEDVNVFKEFLGKLSATGGGDECEDVIGGLEKCVGLKWSSTTKVLFHIVESSFFLFTLFEEGKKGDAPPHNRKYHDGAGDSYPDDTKRDHTKVLKELQKKGNMRYYIAKLHDSLNKVWCVCFEKIKSAIEGKKGGGEKKHVSHLHLCWIKKKMIRVFKATGHEMNLTVEEHEMPDIMHLFEGVVRSVTDAIKAIRVSKKKWFISYMSGESDIGIIAGKRKRHPFKAFAGIDFGTDGTGFAYGFSDGKIYTEQKWEGCLLAEVKNKTNILLDSDGEFIAFGQEATERYVSSADRSLEFYERFKMALYG</sequence>
<gene>
    <name evidence="2" type="ORF">RFI_07581</name>
</gene>
<dbReference type="AlphaFoldDB" id="X6NW92"/>
<reference evidence="2 3" key="1">
    <citation type="journal article" date="2013" name="Curr. Biol.">
        <title>The Genome of the Foraminiferan Reticulomyxa filosa.</title>
        <authorList>
            <person name="Glockner G."/>
            <person name="Hulsmann N."/>
            <person name="Schleicher M."/>
            <person name="Noegel A.A."/>
            <person name="Eichinger L."/>
            <person name="Gallinger C."/>
            <person name="Pawlowski J."/>
            <person name="Sierra R."/>
            <person name="Euteneuer U."/>
            <person name="Pillet L."/>
            <person name="Moustafa A."/>
            <person name="Platzer M."/>
            <person name="Groth M."/>
            <person name="Szafranski K."/>
            <person name="Schliwa M."/>
        </authorList>
    </citation>
    <scope>NUCLEOTIDE SEQUENCE [LARGE SCALE GENOMIC DNA]</scope>
</reference>
<dbReference type="Proteomes" id="UP000023152">
    <property type="component" value="Unassembled WGS sequence"/>
</dbReference>
<proteinExistence type="predicted"/>
<dbReference type="PANTHER" id="PTHR47763">
    <property type="entry name" value="ALPHA-PROTEIN KINASE VWKA"/>
    <property type="match status" value="1"/>
</dbReference>
<feature type="region of interest" description="Disordered" evidence="1">
    <location>
        <begin position="107"/>
        <end position="129"/>
    </location>
</feature>
<name>X6NW92_RETFI</name>
<dbReference type="EMBL" id="ASPP01005996">
    <property type="protein sequence ID" value="ETO29542.1"/>
    <property type="molecule type" value="Genomic_DNA"/>
</dbReference>
<dbReference type="InterPro" id="IPR036465">
    <property type="entry name" value="vWFA_dom_sf"/>
</dbReference>
<evidence type="ECO:0000313" key="2">
    <source>
        <dbReference type="EMBL" id="ETO29542.1"/>
    </source>
</evidence>
<comment type="caution">
    <text evidence="2">The sequence shown here is derived from an EMBL/GenBank/DDBJ whole genome shotgun (WGS) entry which is preliminary data.</text>
</comment>
<dbReference type="OrthoDB" id="301415at2759"/>